<gene>
    <name evidence="4" type="ORF">C2S53_017974</name>
</gene>
<dbReference type="InterPro" id="IPR018247">
    <property type="entry name" value="EF_Hand_1_Ca_BS"/>
</dbReference>
<dbReference type="SMART" id="SM00054">
    <property type="entry name" value="EFh"/>
    <property type="match status" value="2"/>
</dbReference>
<organism evidence="4 5">
    <name type="scientific">Perilla frutescens var. hirtella</name>
    <name type="common">Perilla citriodora</name>
    <name type="synonym">Perilla setoyensis</name>
    <dbReference type="NCBI Taxonomy" id="608512"/>
    <lineage>
        <taxon>Eukaryota</taxon>
        <taxon>Viridiplantae</taxon>
        <taxon>Streptophyta</taxon>
        <taxon>Embryophyta</taxon>
        <taxon>Tracheophyta</taxon>
        <taxon>Spermatophyta</taxon>
        <taxon>Magnoliopsida</taxon>
        <taxon>eudicotyledons</taxon>
        <taxon>Gunneridae</taxon>
        <taxon>Pentapetalae</taxon>
        <taxon>asterids</taxon>
        <taxon>lamiids</taxon>
        <taxon>Lamiales</taxon>
        <taxon>Lamiaceae</taxon>
        <taxon>Nepetoideae</taxon>
        <taxon>Elsholtzieae</taxon>
        <taxon>Perilla</taxon>
    </lineage>
</organism>
<sequence length="144" mass="16049">MKKCSSSYCKKVFNSLDVDGDGKITPLQLQNCIAMMDGGLTPEEAEMVVQPLISVDGLVGLDEFAGLVESDEEEREEDMRKAFGMYKKEGEECITPRSLKSMLGRLMGDWSVADDDCVAIIKRFDLNGDGVLCFQEFQLMMMPN</sequence>
<keyword evidence="2" id="KW-0106">Calcium</keyword>
<evidence type="ECO:0000313" key="4">
    <source>
        <dbReference type="EMBL" id="KAH6830133.1"/>
    </source>
</evidence>
<reference evidence="4 5" key="1">
    <citation type="journal article" date="2021" name="Nat. Commun.">
        <title>Incipient diploidization of the medicinal plant Perilla within 10,000 years.</title>
        <authorList>
            <person name="Zhang Y."/>
            <person name="Shen Q."/>
            <person name="Leng L."/>
            <person name="Zhang D."/>
            <person name="Chen S."/>
            <person name="Shi Y."/>
            <person name="Ning Z."/>
            <person name="Chen S."/>
        </authorList>
    </citation>
    <scope>NUCLEOTIDE SEQUENCE [LARGE SCALE GENOMIC DNA]</scope>
    <source>
        <strain evidence="5">cv. PC099</strain>
    </source>
</reference>
<name>A0AAD4JBI5_PERFH</name>
<feature type="domain" description="EF-hand" evidence="3">
    <location>
        <begin position="112"/>
        <end position="144"/>
    </location>
</feature>
<dbReference type="InterPro" id="IPR002048">
    <property type="entry name" value="EF_hand_dom"/>
</dbReference>
<dbReference type="GO" id="GO:0005509">
    <property type="term" value="F:calcium ion binding"/>
    <property type="evidence" value="ECO:0007669"/>
    <property type="project" value="InterPro"/>
</dbReference>
<dbReference type="PROSITE" id="PS50222">
    <property type="entry name" value="EF_HAND_2"/>
    <property type="match status" value="2"/>
</dbReference>
<dbReference type="EMBL" id="SDAM02000101">
    <property type="protein sequence ID" value="KAH6830133.1"/>
    <property type="molecule type" value="Genomic_DNA"/>
</dbReference>
<dbReference type="InterPro" id="IPR011992">
    <property type="entry name" value="EF-hand-dom_pair"/>
</dbReference>
<dbReference type="CDD" id="cd00051">
    <property type="entry name" value="EFh"/>
    <property type="match status" value="1"/>
</dbReference>
<comment type="caution">
    <text evidence="4">The sequence shown here is derived from an EMBL/GenBank/DDBJ whole genome shotgun (WGS) entry which is preliminary data.</text>
</comment>
<evidence type="ECO:0000256" key="1">
    <source>
        <dbReference type="ARBA" id="ARBA00022737"/>
    </source>
</evidence>
<dbReference type="Pfam" id="PF00036">
    <property type="entry name" value="EF-hand_1"/>
    <property type="match status" value="1"/>
</dbReference>
<dbReference type="FunFam" id="1.10.238.10:FF:000003">
    <property type="entry name" value="Calmodulin A"/>
    <property type="match status" value="1"/>
</dbReference>
<evidence type="ECO:0000256" key="2">
    <source>
        <dbReference type="ARBA" id="ARBA00022837"/>
    </source>
</evidence>
<dbReference type="AlphaFoldDB" id="A0AAD4JBI5"/>
<evidence type="ECO:0000259" key="3">
    <source>
        <dbReference type="PROSITE" id="PS50222"/>
    </source>
</evidence>
<keyword evidence="5" id="KW-1185">Reference proteome</keyword>
<dbReference type="PROSITE" id="PS00018">
    <property type="entry name" value="EF_HAND_1"/>
    <property type="match status" value="1"/>
</dbReference>
<feature type="domain" description="EF-hand" evidence="3">
    <location>
        <begin position="4"/>
        <end position="39"/>
    </location>
</feature>
<dbReference type="Pfam" id="PF13405">
    <property type="entry name" value="EF-hand_6"/>
    <property type="match status" value="1"/>
</dbReference>
<keyword evidence="1" id="KW-0677">Repeat</keyword>
<dbReference type="PANTHER" id="PTHR23050">
    <property type="entry name" value="CALCIUM BINDING PROTEIN"/>
    <property type="match status" value="1"/>
</dbReference>
<accession>A0AAD4JBI5</accession>
<dbReference type="SUPFAM" id="SSF47473">
    <property type="entry name" value="EF-hand"/>
    <property type="match status" value="1"/>
</dbReference>
<evidence type="ECO:0000313" key="5">
    <source>
        <dbReference type="Proteomes" id="UP001190926"/>
    </source>
</evidence>
<dbReference type="InterPro" id="IPR050145">
    <property type="entry name" value="Centrin_CML-like"/>
</dbReference>
<protein>
    <recommendedName>
        <fullName evidence="3">EF-hand domain-containing protein</fullName>
    </recommendedName>
</protein>
<proteinExistence type="predicted"/>
<dbReference type="Proteomes" id="UP001190926">
    <property type="component" value="Unassembled WGS sequence"/>
</dbReference>
<dbReference type="Gene3D" id="1.10.238.10">
    <property type="entry name" value="EF-hand"/>
    <property type="match status" value="2"/>
</dbReference>